<proteinExistence type="predicted"/>
<evidence type="ECO:0000313" key="2">
    <source>
        <dbReference type="Proteomes" id="UP000762676"/>
    </source>
</evidence>
<gene>
    <name evidence="1" type="ORF">ElyMa_000061500</name>
</gene>
<comment type="caution">
    <text evidence="1">The sequence shown here is derived from an EMBL/GenBank/DDBJ whole genome shotgun (WGS) entry which is preliminary data.</text>
</comment>
<reference evidence="1 2" key="1">
    <citation type="journal article" date="2021" name="Elife">
        <title>Chloroplast acquisition without the gene transfer in kleptoplastic sea slugs, Plakobranchus ocellatus.</title>
        <authorList>
            <person name="Maeda T."/>
            <person name="Takahashi S."/>
            <person name="Yoshida T."/>
            <person name="Shimamura S."/>
            <person name="Takaki Y."/>
            <person name="Nagai Y."/>
            <person name="Toyoda A."/>
            <person name="Suzuki Y."/>
            <person name="Arimoto A."/>
            <person name="Ishii H."/>
            <person name="Satoh N."/>
            <person name="Nishiyama T."/>
            <person name="Hasebe M."/>
            <person name="Maruyama T."/>
            <person name="Minagawa J."/>
            <person name="Obokata J."/>
            <person name="Shigenobu S."/>
        </authorList>
    </citation>
    <scope>NUCLEOTIDE SEQUENCE [LARGE SCALE GENOMIC DNA]</scope>
</reference>
<dbReference type="AlphaFoldDB" id="A0AAV4EG20"/>
<protein>
    <submittedName>
        <fullName evidence="1">Integrase core domain</fullName>
    </submittedName>
</protein>
<accession>A0AAV4EG20</accession>
<keyword evidence="2" id="KW-1185">Reference proteome</keyword>
<name>A0AAV4EG20_9GAST</name>
<organism evidence="1 2">
    <name type="scientific">Elysia marginata</name>
    <dbReference type="NCBI Taxonomy" id="1093978"/>
    <lineage>
        <taxon>Eukaryota</taxon>
        <taxon>Metazoa</taxon>
        <taxon>Spiralia</taxon>
        <taxon>Lophotrochozoa</taxon>
        <taxon>Mollusca</taxon>
        <taxon>Gastropoda</taxon>
        <taxon>Heterobranchia</taxon>
        <taxon>Euthyneura</taxon>
        <taxon>Panpulmonata</taxon>
        <taxon>Sacoglossa</taxon>
        <taxon>Placobranchoidea</taxon>
        <taxon>Plakobranchidae</taxon>
        <taxon>Elysia</taxon>
    </lineage>
</organism>
<sequence length="155" mass="17943">MGRRPRNLLLAVKELYEPKAINSEKFCKQFYKTKEKHTFYYDRKLWTLEPQGNHTPVRLQPTAGSKVWTPARVSGILGPRSYAVTLEKRTFRRNRRHIIRSTEQANKQNFISRDAVDHEANNFDAKLNNSGLPDTSPPLVEVLPAGMKAPIYFCR</sequence>
<dbReference type="Proteomes" id="UP000762676">
    <property type="component" value="Unassembled WGS sequence"/>
</dbReference>
<dbReference type="EMBL" id="BMAT01000103">
    <property type="protein sequence ID" value="GFR59714.1"/>
    <property type="molecule type" value="Genomic_DNA"/>
</dbReference>
<evidence type="ECO:0000313" key="1">
    <source>
        <dbReference type="EMBL" id="GFR59714.1"/>
    </source>
</evidence>